<sequence length="384" mass="42195">MSLTPPDLTDARLFSATSLPDGLSEVLQRHVPSGQQPRRDPVVPSEPATLSAAIETLNHLVRSQSWRSVVQLGQTTLVHLVEPRTPDKALLVWLYRLLGLTQLGLYQAAKSELDHLEPLESSALCYEAYPDQYPNQKGFMAPWELLVLAARMPAWNGDIYLTLDRLHHLLGMTRAHQEADATVAADHPSLWVGRSMALQLLKAGYLLQLKAYTAALGVLHQALTVEPQNPGLKSAVGRLMLQTGNIAAAETMFAEVKQLTSDHADLVVMNRGFWNIAQGDIEQARAEFVKVAQRCPNHFVAVNNASVCDFYLGRGSDATQALETCMNQEPSTAGVCPVLIRNLCVAYELGYENPALQNHKVKKVVDVATWAGDGWDTTAFRLST</sequence>
<dbReference type="PANTHER" id="PTHR21581">
    <property type="entry name" value="D-ALANYL-D-ALANINE CARBOXYPEPTIDASE"/>
    <property type="match status" value="1"/>
</dbReference>
<proteinExistence type="predicted"/>
<dbReference type="GO" id="GO:0030008">
    <property type="term" value="C:TRAPP complex"/>
    <property type="evidence" value="ECO:0007669"/>
    <property type="project" value="TreeGrafter"/>
</dbReference>
<organism evidence="1 2">
    <name type="scientific">Dimargaris verticillata</name>
    <dbReference type="NCBI Taxonomy" id="2761393"/>
    <lineage>
        <taxon>Eukaryota</taxon>
        <taxon>Fungi</taxon>
        <taxon>Fungi incertae sedis</taxon>
        <taxon>Zoopagomycota</taxon>
        <taxon>Kickxellomycotina</taxon>
        <taxon>Dimargaritomycetes</taxon>
        <taxon>Dimargaritales</taxon>
        <taxon>Dimargaritaceae</taxon>
        <taxon>Dimargaris</taxon>
    </lineage>
</organism>
<dbReference type="InterPro" id="IPR011990">
    <property type="entry name" value="TPR-like_helical_dom_sf"/>
</dbReference>
<comment type="caution">
    <text evidence="1">The sequence shown here is derived from an EMBL/GenBank/DDBJ whole genome shotgun (WGS) entry which is preliminary data.</text>
</comment>
<dbReference type="Pfam" id="PF14559">
    <property type="entry name" value="TPR_19"/>
    <property type="match status" value="1"/>
</dbReference>
<dbReference type="Gene3D" id="1.25.40.10">
    <property type="entry name" value="Tetratricopeptide repeat domain"/>
    <property type="match status" value="1"/>
</dbReference>
<evidence type="ECO:0000313" key="2">
    <source>
        <dbReference type="Proteomes" id="UP001151582"/>
    </source>
</evidence>
<dbReference type="PANTHER" id="PTHR21581:SF6">
    <property type="entry name" value="TRAFFICKING PROTEIN PARTICLE COMPLEX SUBUNIT 12"/>
    <property type="match status" value="1"/>
</dbReference>
<dbReference type="GO" id="GO:0005794">
    <property type="term" value="C:Golgi apparatus"/>
    <property type="evidence" value="ECO:0007669"/>
    <property type="project" value="TreeGrafter"/>
</dbReference>
<keyword evidence="2" id="KW-1185">Reference proteome</keyword>
<dbReference type="EMBL" id="JANBQB010000073">
    <property type="protein sequence ID" value="KAJ1983028.1"/>
    <property type="molecule type" value="Genomic_DNA"/>
</dbReference>
<gene>
    <name evidence="1" type="ORF">H4R34_001512</name>
</gene>
<name>A0A9W8EDQ2_9FUNG</name>
<dbReference type="OrthoDB" id="428342at2759"/>
<evidence type="ECO:0000313" key="1">
    <source>
        <dbReference type="EMBL" id="KAJ1983028.1"/>
    </source>
</evidence>
<dbReference type="SUPFAM" id="SSF48452">
    <property type="entry name" value="TPR-like"/>
    <property type="match status" value="1"/>
</dbReference>
<dbReference type="Proteomes" id="UP001151582">
    <property type="component" value="Unassembled WGS sequence"/>
</dbReference>
<dbReference type="AlphaFoldDB" id="A0A9W8EDQ2"/>
<accession>A0A9W8EDQ2</accession>
<reference evidence="1" key="1">
    <citation type="submission" date="2022-07" db="EMBL/GenBank/DDBJ databases">
        <title>Phylogenomic reconstructions and comparative analyses of Kickxellomycotina fungi.</title>
        <authorList>
            <person name="Reynolds N.K."/>
            <person name="Stajich J.E."/>
            <person name="Barry K."/>
            <person name="Grigoriev I.V."/>
            <person name="Crous P."/>
            <person name="Smith M.E."/>
        </authorList>
    </citation>
    <scope>NUCLEOTIDE SEQUENCE</scope>
    <source>
        <strain evidence="1">RSA 567</strain>
    </source>
</reference>
<protein>
    <submittedName>
        <fullName evidence="1">Uncharacterized protein</fullName>
    </submittedName>
</protein>